<dbReference type="PANTHER" id="PTHR16305">
    <property type="entry name" value="TESTICULAR SOLUBLE ADENYLYL CYCLASE"/>
    <property type="match status" value="1"/>
</dbReference>
<accession>A0A9W6RJ19</accession>
<dbReference type="Proteomes" id="UP001165135">
    <property type="component" value="Unassembled WGS sequence"/>
</dbReference>
<comment type="caution">
    <text evidence="4">The sequence shown here is derived from an EMBL/GenBank/DDBJ whole genome shotgun (WGS) entry which is preliminary data.</text>
</comment>
<dbReference type="PROSITE" id="PS50043">
    <property type="entry name" value="HTH_LUXR_2"/>
    <property type="match status" value="1"/>
</dbReference>
<dbReference type="RefSeq" id="WP_285621248.1">
    <property type="nucleotide sequence ID" value="NZ_BSTJ01000003.1"/>
</dbReference>
<gene>
    <name evidence="4" type="ORF">Airi01_032090</name>
</gene>
<dbReference type="GO" id="GO:0004016">
    <property type="term" value="F:adenylate cyclase activity"/>
    <property type="evidence" value="ECO:0007669"/>
    <property type="project" value="TreeGrafter"/>
</dbReference>
<keyword evidence="1" id="KW-0547">Nucleotide-binding</keyword>
<dbReference type="PRINTS" id="PR00038">
    <property type="entry name" value="HTHLUXR"/>
</dbReference>
<dbReference type="GO" id="GO:0005524">
    <property type="term" value="F:ATP binding"/>
    <property type="evidence" value="ECO:0007669"/>
    <property type="project" value="UniProtKB-KW"/>
</dbReference>
<evidence type="ECO:0000259" key="3">
    <source>
        <dbReference type="PROSITE" id="PS50043"/>
    </source>
</evidence>
<organism evidence="4 5">
    <name type="scientific">Actinoallomurus iriomotensis</name>
    <dbReference type="NCBI Taxonomy" id="478107"/>
    <lineage>
        <taxon>Bacteria</taxon>
        <taxon>Bacillati</taxon>
        <taxon>Actinomycetota</taxon>
        <taxon>Actinomycetes</taxon>
        <taxon>Streptosporangiales</taxon>
        <taxon>Thermomonosporaceae</taxon>
        <taxon>Actinoallomurus</taxon>
    </lineage>
</organism>
<protein>
    <submittedName>
        <fullName evidence="4">LuxR family transcriptional regulator</fullName>
    </submittedName>
</protein>
<dbReference type="InterPro" id="IPR041664">
    <property type="entry name" value="AAA_16"/>
</dbReference>
<dbReference type="GO" id="GO:0003677">
    <property type="term" value="F:DNA binding"/>
    <property type="evidence" value="ECO:0007669"/>
    <property type="project" value="InterPro"/>
</dbReference>
<evidence type="ECO:0000313" key="5">
    <source>
        <dbReference type="Proteomes" id="UP001165135"/>
    </source>
</evidence>
<dbReference type="PROSITE" id="PS00622">
    <property type="entry name" value="HTH_LUXR_1"/>
    <property type="match status" value="1"/>
</dbReference>
<dbReference type="Pfam" id="PF13191">
    <property type="entry name" value="AAA_16"/>
    <property type="match status" value="1"/>
</dbReference>
<dbReference type="GO" id="GO:0006355">
    <property type="term" value="P:regulation of DNA-templated transcription"/>
    <property type="evidence" value="ECO:0007669"/>
    <property type="project" value="InterPro"/>
</dbReference>
<dbReference type="InterPro" id="IPR011990">
    <property type="entry name" value="TPR-like_helical_dom_sf"/>
</dbReference>
<evidence type="ECO:0000256" key="1">
    <source>
        <dbReference type="ARBA" id="ARBA00022741"/>
    </source>
</evidence>
<dbReference type="InterPro" id="IPR027417">
    <property type="entry name" value="P-loop_NTPase"/>
</dbReference>
<proteinExistence type="predicted"/>
<dbReference type="SMART" id="SM00421">
    <property type="entry name" value="HTH_LUXR"/>
    <property type="match status" value="1"/>
</dbReference>
<reference evidence="4" key="1">
    <citation type="submission" date="2023-03" db="EMBL/GenBank/DDBJ databases">
        <title>Actinoallomurus iriomotensis NBRC 103681.</title>
        <authorList>
            <person name="Ichikawa N."/>
            <person name="Sato H."/>
            <person name="Tonouchi N."/>
        </authorList>
    </citation>
    <scope>NUCLEOTIDE SEQUENCE</scope>
    <source>
        <strain evidence="4">NBRC 103681</strain>
    </source>
</reference>
<dbReference type="SUPFAM" id="SSF52540">
    <property type="entry name" value="P-loop containing nucleoside triphosphate hydrolases"/>
    <property type="match status" value="1"/>
</dbReference>
<dbReference type="GO" id="GO:0005737">
    <property type="term" value="C:cytoplasm"/>
    <property type="evidence" value="ECO:0007669"/>
    <property type="project" value="TreeGrafter"/>
</dbReference>
<dbReference type="AlphaFoldDB" id="A0A9W6RJ19"/>
<dbReference type="SUPFAM" id="SSF46894">
    <property type="entry name" value="C-terminal effector domain of the bipartite response regulators"/>
    <property type="match status" value="1"/>
</dbReference>
<dbReference type="Gene3D" id="1.25.40.10">
    <property type="entry name" value="Tetratricopeptide repeat domain"/>
    <property type="match status" value="1"/>
</dbReference>
<dbReference type="SUPFAM" id="SSF48452">
    <property type="entry name" value="TPR-like"/>
    <property type="match status" value="1"/>
</dbReference>
<dbReference type="InterPro" id="IPR036388">
    <property type="entry name" value="WH-like_DNA-bd_sf"/>
</dbReference>
<name>A0A9W6RJ19_9ACTN</name>
<dbReference type="Gene3D" id="1.10.10.10">
    <property type="entry name" value="Winged helix-like DNA-binding domain superfamily/Winged helix DNA-binding domain"/>
    <property type="match status" value="1"/>
</dbReference>
<feature type="domain" description="HTH luxR-type" evidence="3">
    <location>
        <begin position="885"/>
        <end position="950"/>
    </location>
</feature>
<dbReference type="PANTHER" id="PTHR16305:SF35">
    <property type="entry name" value="TRANSCRIPTIONAL ACTIVATOR DOMAIN"/>
    <property type="match status" value="1"/>
</dbReference>
<evidence type="ECO:0000256" key="2">
    <source>
        <dbReference type="ARBA" id="ARBA00022840"/>
    </source>
</evidence>
<dbReference type="CDD" id="cd06170">
    <property type="entry name" value="LuxR_C_like"/>
    <property type="match status" value="1"/>
</dbReference>
<dbReference type="InterPro" id="IPR000792">
    <property type="entry name" value="Tscrpt_reg_LuxR_C"/>
</dbReference>
<keyword evidence="2" id="KW-0067">ATP-binding</keyword>
<sequence length="984" mass="104955">MTGSVVSPVLVGRNDEIAVLREAYERARAGHPGTVLVSGEAGIGKSRLVAAAVRELPGDPLVVSGGCLELGSEGAPYVPFVAVLRDLVRRFGRDRVAALLPSGGAALGDWLPDLGPAPARYGPTRLLEETLTLLGRVAEVRPVAVVVEDLHWADASSRELFAYLARNLTGVAVLLVGTVRTGERTTGQPARRMLAELGRSGAVRRIALGPLEHRHVAALLAAVDGQPPDPARSVRIHRRSGGNPLFVEALSTADEVPSGDLRTLLLARITDLPAPAREALEAMAVAGAELTDDLVHTVAGEPDHRLRDALDDLIGRELVVARENGYAIRHDLIRETVYDALPPTRRRRMHGRYAAALAERSEGGMALADHWTAAGEFERALPAAWHAADRAGRQNAYDEQFHLLELVLNQWAKVPEPVKLIGADRTVVLERAATAAFAAGRSAAGVTYGTAALDELDPAAEPERAARLLGLRGRLQSRIDGGGHDDLERAVALVPPGSSDALRGRLLSALAFAEFMALDLDALRRHATEALDIAERLGDDALRAPALLVLGALHGTLGDPEQAGSAFAEARGAADAAGDAYIFLTTFQWESSFLSDAGWYEEAVELARTGQRAAERLGQARSRGSMLAAARAIPLGLLGRWDEALRVIDDALTLVPPPLYAAYLRLAAADIAQRRGQSERGATLLRQITQFAMHTAGTAETKSWLALLRITQAVDQDAFDTADLIVGEHLATAPDAWPPHETARLAVLGARVQRARRAAAPRNRKVASETADRLAKLTCMLGSVRTTTPVIDAFRLTFRALTAGGELPAWDEAAAAWRDLGNRYETAVVLVEGVAAALASNNRPGAQSRLREARVIATELGAAPLLARIDDLAARGRLTDTADGACGNPFGLTRRELDVLRLLAHGRSNQQIATELFISVNTVATHVTRVLAKLGAVSRTQAAAKARDNGLLDDGVTDLCELTGLGFRAREAGQHMRTSLIPQF</sequence>
<dbReference type="EMBL" id="BSTJ01000003">
    <property type="protein sequence ID" value="GLY74942.1"/>
    <property type="molecule type" value="Genomic_DNA"/>
</dbReference>
<dbReference type="InterPro" id="IPR016032">
    <property type="entry name" value="Sig_transdc_resp-reg_C-effctor"/>
</dbReference>
<evidence type="ECO:0000313" key="4">
    <source>
        <dbReference type="EMBL" id="GLY74942.1"/>
    </source>
</evidence>
<dbReference type="Pfam" id="PF00196">
    <property type="entry name" value="GerE"/>
    <property type="match status" value="1"/>
</dbReference>